<keyword evidence="5 6" id="KW-0472">Membrane</keyword>
<evidence type="ECO:0000256" key="4">
    <source>
        <dbReference type="ARBA" id="ARBA00022989"/>
    </source>
</evidence>
<feature type="transmembrane region" description="Helical" evidence="6">
    <location>
        <begin position="374"/>
        <end position="395"/>
    </location>
</feature>
<dbReference type="PRINTS" id="PR01035">
    <property type="entry name" value="TCRTETA"/>
</dbReference>
<accession>A0A1W4XAB0</accession>
<organism evidence="8 9">
    <name type="scientific">Agrilus planipennis</name>
    <name type="common">Emerald ash borer</name>
    <name type="synonym">Agrilus marcopoli</name>
    <dbReference type="NCBI Taxonomy" id="224129"/>
    <lineage>
        <taxon>Eukaryota</taxon>
        <taxon>Metazoa</taxon>
        <taxon>Ecdysozoa</taxon>
        <taxon>Arthropoda</taxon>
        <taxon>Hexapoda</taxon>
        <taxon>Insecta</taxon>
        <taxon>Pterygota</taxon>
        <taxon>Neoptera</taxon>
        <taxon>Endopterygota</taxon>
        <taxon>Coleoptera</taxon>
        <taxon>Polyphaga</taxon>
        <taxon>Elateriformia</taxon>
        <taxon>Buprestoidea</taxon>
        <taxon>Buprestidae</taxon>
        <taxon>Agrilinae</taxon>
        <taxon>Agrilus</taxon>
    </lineage>
</organism>
<dbReference type="PANTHER" id="PTHR23504">
    <property type="entry name" value="MAJOR FACILITATOR SUPERFAMILY DOMAIN-CONTAINING PROTEIN 10"/>
    <property type="match status" value="1"/>
</dbReference>
<proteinExistence type="predicted"/>
<name>A0A1W4XAB0_AGRPL</name>
<dbReference type="AlphaFoldDB" id="A0A1W4XAB0"/>
<dbReference type="KEGG" id="apln:108742301"/>
<feature type="transmembrane region" description="Helical" evidence="6">
    <location>
        <begin position="129"/>
        <end position="152"/>
    </location>
</feature>
<dbReference type="RefSeq" id="XP_018332969.1">
    <property type="nucleotide sequence ID" value="XM_018477467.2"/>
</dbReference>
<keyword evidence="3 6" id="KW-0812">Transmembrane</keyword>
<dbReference type="InterPro" id="IPR020846">
    <property type="entry name" value="MFS_dom"/>
</dbReference>
<feature type="domain" description="Major facilitator superfamily (MFS) profile" evidence="7">
    <location>
        <begin position="6"/>
        <end position="398"/>
    </location>
</feature>
<dbReference type="GO" id="GO:0016020">
    <property type="term" value="C:membrane"/>
    <property type="evidence" value="ECO:0007669"/>
    <property type="project" value="UniProtKB-SubCell"/>
</dbReference>
<dbReference type="PROSITE" id="PS50850">
    <property type="entry name" value="MFS"/>
    <property type="match status" value="1"/>
</dbReference>
<evidence type="ECO:0000256" key="2">
    <source>
        <dbReference type="ARBA" id="ARBA00022448"/>
    </source>
</evidence>
<evidence type="ECO:0000256" key="5">
    <source>
        <dbReference type="ARBA" id="ARBA00023136"/>
    </source>
</evidence>
<gene>
    <name evidence="9" type="primary">LOC108742301</name>
</gene>
<evidence type="ECO:0000256" key="6">
    <source>
        <dbReference type="SAM" id="Phobius"/>
    </source>
</evidence>
<dbReference type="InParanoid" id="A0A1W4XAB0"/>
<evidence type="ECO:0000259" key="7">
    <source>
        <dbReference type="PROSITE" id="PS50850"/>
    </source>
</evidence>
<dbReference type="GO" id="GO:0022857">
    <property type="term" value="F:transmembrane transporter activity"/>
    <property type="evidence" value="ECO:0007669"/>
    <property type="project" value="InterPro"/>
</dbReference>
<keyword evidence="2" id="KW-0813">Transport</keyword>
<dbReference type="Pfam" id="PF07690">
    <property type="entry name" value="MFS_1"/>
    <property type="match status" value="1"/>
</dbReference>
<feature type="transmembrane region" description="Helical" evidence="6">
    <location>
        <begin position="286"/>
        <end position="306"/>
    </location>
</feature>
<protein>
    <submittedName>
        <fullName evidence="9">Major facilitator superfamily domain-containing protein 9</fullName>
    </submittedName>
</protein>
<comment type="subcellular location">
    <subcellularLocation>
        <location evidence="1">Membrane</location>
        <topology evidence="1">Multi-pass membrane protein</topology>
    </subcellularLocation>
</comment>
<dbReference type="InterPro" id="IPR001958">
    <property type="entry name" value="Tet-R_TetA/multi-R_MdtG-like"/>
</dbReference>
<dbReference type="GeneID" id="108742301"/>
<keyword evidence="8" id="KW-1185">Reference proteome</keyword>
<reference evidence="9" key="1">
    <citation type="submission" date="2025-08" db="UniProtKB">
        <authorList>
            <consortium name="RefSeq"/>
        </authorList>
    </citation>
    <scope>IDENTIFICATION</scope>
    <source>
        <tissue evidence="9">Entire body</tissue>
    </source>
</reference>
<feature type="transmembrane region" description="Helical" evidence="6">
    <location>
        <begin position="251"/>
        <end position="270"/>
    </location>
</feature>
<dbReference type="PANTHER" id="PTHR23504:SF14">
    <property type="entry name" value="MAJOR FACILITATOR SUPERFAMILY DOMAIN-CONTAINING PROTEIN 9"/>
    <property type="match status" value="1"/>
</dbReference>
<evidence type="ECO:0000313" key="8">
    <source>
        <dbReference type="Proteomes" id="UP000192223"/>
    </source>
</evidence>
<dbReference type="Gene3D" id="1.20.1250.20">
    <property type="entry name" value="MFS general substrate transporter like domains"/>
    <property type="match status" value="1"/>
</dbReference>
<feature type="transmembrane region" description="Helical" evidence="6">
    <location>
        <begin position="158"/>
        <end position="179"/>
    </location>
</feature>
<sequence length="405" mass="44648">MILSKSLTIIYLTSLLDLFAVGLTVPLISSHLLSVGASRTTVGLAQSTYSLLQIFWGPVFGSLSDAFGRKFILVLVTSSCSLLYFLLGFCNSVLLFFLVRIALGSIKHTQTLCKAVIADIIPKEKQTEVLGFCNGLSSLGFVLGPLIGGYLFEYTHGFYMVCCLTSLAFLCNCGLVANLPEESDNKKDKENPTNGAELFQAITNMKTIPWKEYWDAFLLRLLYALSASTYFSNQGLYIQEKFSLSQRHVGFTISFFGTVSLISSLFMGLLTKKFYPKDPDYYKQQLHAYSLMTVSLLGLYLAPNVYWFCFLLLPFSMVSTALRIISMELLLNRSKKEDNTRGCLVGASNSVMSFARLLTPITSGVVADAFGDDATILMSAVPALSATLLTATLYGRKVTDKNKDL</sequence>
<evidence type="ECO:0000256" key="3">
    <source>
        <dbReference type="ARBA" id="ARBA00022692"/>
    </source>
</evidence>
<feature type="transmembrane region" description="Helical" evidence="6">
    <location>
        <begin position="7"/>
        <end position="28"/>
    </location>
</feature>
<feature type="transmembrane region" description="Helical" evidence="6">
    <location>
        <begin position="213"/>
        <end position="231"/>
    </location>
</feature>
<evidence type="ECO:0000313" key="9">
    <source>
        <dbReference type="RefSeq" id="XP_018332969.1"/>
    </source>
</evidence>
<dbReference type="Proteomes" id="UP000192223">
    <property type="component" value="Unplaced"/>
</dbReference>
<dbReference type="InterPro" id="IPR011701">
    <property type="entry name" value="MFS"/>
</dbReference>
<dbReference type="OrthoDB" id="440553at2759"/>
<keyword evidence="4 6" id="KW-1133">Transmembrane helix</keyword>
<dbReference type="InterPro" id="IPR036259">
    <property type="entry name" value="MFS_trans_sf"/>
</dbReference>
<feature type="transmembrane region" description="Helical" evidence="6">
    <location>
        <begin position="71"/>
        <end position="99"/>
    </location>
</feature>
<evidence type="ECO:0000256" key="1">
    <source>
        <dbReference type="ARBA" id="ARBA00004141"/>
    </source>
</evidence>
<dbReference type="SUPFAM" id="SSF103473">
    <property type="entry name" value="MFS general substrate transporter"/>
    <property type="match status" value="1"/>
</dbReference>